<evidence type="ECO:0000313" key="3">
    <source>
        <dbReference type="Proteomes" id="UP000823775"/>
    </source>
</evidence>
<reference evidence="2 3" key="1">
    <citation type="journal article" date="2021" name="BMC Genomics">
        <title>Datura genome reveals duplications of psychoactive alkaloid biosynthetic genes and high mutation rate following tissue culture.</title>
        <authorList>
            <person name="Rajewski A."/>
            <person name="Carter-House D."/>
            <person name="Stajich J."/>
            <person name="Litt A."/>
        </authorList>
    </citation>
    <scope>NUCLEOTIDE SEQUENCE [LARGE SCALE GENOMIC DNA]</scope>
    <source>
        <strain evidence="2">AR-01</strain>
    </source>
</reference>
<gene>
    <name evidence="2" type="ORF">HAX54_050610</name>
</gene>
<dbReference type="Proteomes" id="UP000823775">
    <property type="component" value="Unassembled WGS sequence"/>
</dbReference>
<name>A0ABS8WLL9_DATST</name>
<keyword evidence="1" id="KW-0812">Transmembrane</keyword>
<comment type="caution">
    <text evidence="2">The sequence shown here is derived from an EMBL/GenBank/DDBJ whole genome shotgun (WGS) entry which is preliminary data.</text>
</comment>
<evidence type="ECO:0000256" key="1">
    <source>
        <dbReference type="SAM" id="Phobius"/>
    </source>
</evidence>
<organism evidence="2 3">
    <name type="scientific">Datura stramonium</name>
    <name type="common">Jimsonweed</name>
    <name type="synonym">Common thornapple</name>
    <dbReference type="NCBI Taxonomy" id="4076"/>
    <lineage>
        <taxon>Eukaryota</taxon>
        <taxon>Viridiplantae</taxon>
        <taxon>Streptophyta</taxon>
        <taxon>Embryophyta</taxon>
        <taxon>Tracheophyta</taxon>
        <taxon>Spermatophyta</taxon>
        <taxon>Magnoliopsida</taxon>
        <taxon>eudicotyledons</taxon>
        <taxon>Gunneridae</taxon>
        <taxon>Pentapetalae</taxon>
        <taxon>asterids</taxon>
        <taxon>lamiids</taxon>
        <taxon>Solanales</taxon>
        <taxon>Solanaceae</taxon>
        <taxon>Solanoideae</taxon>
        <taxon>Datureae</taxon>
        <taxon>Datura</taxon>
    </lineage>
</organism>
<keyword evidence="1" id="KW-0472">Membrane</keyword>
<accession>A0ABS8WLL9</accession>
<keyword evidence="3" id="KW-1185">Reference proteome</keyword>
<keyword evidence="1" id="KW-1133">Transmembrane helix</keyword>
<evidence type="ECO:0000313" key="2">
    <source>
        <dbReference type="EMBL" id="MCE3051735.1"/>
    </source>
</evidence>
<feature type="transmembrane region" description="Helical" evidence="1">
    <location>
        <begin position="39"/>
        <end position="56"/>
    </location>
</feature>
<protein>
    <submittedName>
        <fullName evidence="2">Uncharacterized protein</fullName>
    </submittedName>
</protein>
<sequence length="70" mass="8210">MLVEHRSNFKVGFRPLIGFHVTSIVHILGQLIHHLVTDSLLVYYVFYLTLVSYRRFADATCDLSMLHRFT</sequence>
<proteinExistence type="predicted"/>
<feature type="non-terminal residue" evidence="2">
    <location>
        <position position="70"/>
    </location>
</feature>
<dbReference type="EMBL" id="JACEIK010008886">
    <property type="protein sequence ID" value="MCE3051735.1"/>
    <property type="molecule type" value="Genomic_DNA"/>
</dbReference>